<evidence type="ECO:0000313" key="3">
    <source>
        <dbReference type="Proteomes" id="UP000193986"/>
    </source>
</evidence>
<comment type="caution">
    <text evidence="2">The sequence shown here is derived from an EMBL/GenBank/DDBJ whole genome shotgun (WGS) entry which is preliminary data.</text>
</comment>
<keyword evidence="3" id="KW-1185">Reference proteome</keyword>
<sequence length="300" mass="32745">MGQSTSSRRSDRTQNDPSAAIESSTAVSIPSSRDLMRALGVDRHTQSVDRSPLHISSVSVTRDNAQSVVYTMTFRIRPIQYGLRTFQPDSDYDLEVTTALWLLASAASHRSVFTKREFESTLRSFSQSLSLEPDAVEWTSMNQTPNKYTIKVVVGGSSPGSSTRATIPELNSNVTAANSVEEESELGDNYPWYAGRGTIRGLLDTETIRMYSADPVVDIGPPRFRSASQTGDETRGTKGGKVPGHTKSPHVTGNELSVGLGQVTDEDYCILVKARVWDIHICIYCRIVNAIVLATPASVP</sequence>
<accession>A0A1Y2BHN9</accession>
<gene>
    <name evidence="2" type="ORF">BCR39DRAFT_577876</name>
</gene>
<evidence type="ECO:0000313" key="2">
    <source>
        <dbReference type="EMBL" id="ORY34090.1"/>
    </source>
</evidence>
<protein>
    <submittedName>
        <fullName evidence="2">Uncharacterized protein</fullName>
    </submittedName>
</protein>
<organism evidence="2 3">
    <name type="scientific">Naematelia encephala</name>
    <dbReference type="NCBI Taxonomy" id="71784"/>
    <lineage>
        <taxon>Eukaryota</taxon>
        <taxon>Fungi</taxon>
        <taxon>Dikarya</taxon>
        <taxon>Basidiomycota</taxon>
        <taxon>Agaricomycotina</taxon>
        <taxon>Tremellomycetes</taxon>
        <taxon>Tremellales</taxon>
        <taxon>Naemateliaceae</taxon>
        <taxon>Naematelia</taxon>
    </lineage>
</organism>
<reference evidence="2 3" key="1">
    <citation type="submission" date="2016-07" db="EMBL/GenBank/DDBJ databases">
        <title>Pervasive Adenine N6-methylation of Active Genes in Fungi.</title>
        <authorList>
            <consortium name="DOE Joint Genome Institute"/>
            <person name="Mondo S.J."/>
            <person name="Dannebaum R.O."/>
            <person name="Kuo R.C."/>
            <person name="Labutti K."/>
            <person name="Haridas S."/>
            <person name="Kuo A."/>
            <person name="Salamov A."/>
            <person name="Ahrendt S.R."/>
            <person name="Lipzen A."/>
            <person name="Sullivan W."/>
            <person name="Andreopoulos W.B."/>
            <person name="Clum A."/>
            <person name="Lindquist E."/>
            <person name="Daum C."/>
            <person name="Ramamoorthy G.K."/>
            <person name="Gryganskyi A."/>
            <person name="Culley D."/>
            <person name="Magnuson J.K."/>
            <person name="James T.Y."/>
            <person name="O'Malley M.A."/>
            <person name="Stajich J.E."/>
            <person name="Spatafora J.W."/>
            <person name="Visel A."/>
            <person name="Grigoriev I.V."/>
        </authorList>
    </citation>
    <scope>NUCLEOTIDE SEQUENCE [LARGE SCALE GENOMIC DNA]</scope>
    <source>
        <strain evidence="2 3">68-887.2</strain>
    </source>
</reference>
<dbReference type="InParanoid" id="A0A1Y2BHN9"/>
<name>A0A1Y2BHN9_9TREE</name>
<dbReference type="AlphaFoldDB" id="A0A1Y2BHN9"/>
<feature type="compositionally biased region" description="Polar residues" evidence="1">
    <location>
        <begin position="15"/>
        <end position="26"/>
    </location>
</feature>
<proteinExistence type="predicted"/>
<evidence type="ECO:0000256" key="1">
    <source>
        <dbReference type="SAM" id="MobiDB-lite"/>
    </source>
</evidence>
<feature type="region of interest" description="Disordered" evidence="1">
    <location>
        <begin position="221"/>
        <end position="255"/>
    </location>
</feature>
<dbReference type="Proteomes" id="UP000193986">
    <property type="component" value="Unassembled WGS sequence"/>
</dbReference>
<feature type="region of interest" description="Disordered" evidence="1">
    <location>
        <begin position="1"/>
        <end position="26"/>
    </location>
</feature>
<dbReference type="EMBL" id="MCFC01000004">
    <property type="protein sequence ID" value="ORY34090.1"/>
    <property type="molecule type" value="Genomic_DNA"/>
</dbReference>